<dbReference type="GO" id="GO:0070652">
    <property type="term" value="C:HAUS complex"/>
    <property type="evidence" value="ECO:0007669"/>
    <property type="project" value="InterPro"/>
</dbReference>
<dbReference type="Pfam" id="PF14661">
    <property type="entry name" value="HAUS6_N"/>
    <property type="match status" value="1"/>
</dbReference>
<feature type="coiled-coil region" evidence="1">
    <location>
        <begin position="371"/>
        <end position="431"/>
    </location>
</feature>
<dbReference type="GO" id="GO:0051225">
    <property type="term" value="P:spindle assembly"/>
    <property type="evidence" value="ECO:0007669"/>
    <property type="project" value="InterPro"/>
</dbReference>
<evidence type="ECO:0000256" key="1">
    <source>
        <dbReference type="SAM" id="Coils"/>
    </source>
</evidence>
<proteinExistence type="predicted"/>
<reference evidence="3" key="1">
    <citation type="submission" date="2022-07" db="EMBL/GenBank/DDBJ databases">
        <title>Phylogenomic reconstructions and comparative analyses of Kickxellomycotina fungi.</title>
        <authorList>
            <person name="Reynolds N.K."/>
            <person name="Stajich J.E."/>
            <person name="Barry K."/>
            <person name="Grigoriev I.V."/>
            <person name="Crous P."/>
            <person name="Smith M.E."/>
        </authorList>
    </citation>
    <scope>NUCLEOTIDE SEQUENCE</scope>
    <source>
        <strain evidence="3">NBRC 105413</strain>
    </source>
</reference>
<evidence type="ECO:0000259" key="2">
    <source>
        <dbReference type="Pfam" id="PF14661"/>
    </source>
</evidence>
<organism evidence="3 4">
    <name type="scientific">Coemansia asiatica</name>
    <dbReference type="NCBI Taxonomy" id="1052880"/>
    <lineage>
        <taxon>Eukaryota</taxon>
        <taxon>Fungi</taxon>
        <taxon>Fungi incertae sedis</taxon>
        <taxon>Zoopagomycota</taxon>
        <taxon>Kickxellomycotina</taxon>
        <taxon>Kickxellomycetes</taxon>
        <taxon>Kickxellales</taxon>
        <taxon>Kickxellaceae</taxon>
        <taxon>Coemansia</taxon>
    </lineage>
</organism>
<feature type="domain" description="HAUS augmin-like complex subunit 6 N-terminal" evidence="2">
    <location>
        <begin position="22"/>
        <end position="216"/>
    </location>
</feature>
<dbReference type="EMBL" id="JANBOH010000138">
    <property type="protein sequence ID" value="KAJ1644849.1"/>
    <property type="molecule type" value="Genomic_DNA"/>
</dbReference>
<gene>
    <name evidence="3" type="ORF">LPJ64_003508</name>
</gene>
<accession>A0A9W7XKZ6</accession>
<evidence type="ECO:0000313" key="4">
    <source>
        <dbReference type="Proteomes" id="UP001145021"/>
    </source>
</evidence>
<dbReference type="InterPro" id="IPR026797">
    <property type="entry name" value="HAUS_6"/>
</dbReference>
<dbReference type="PANTHER" id="PTHR16151">
    <property type="entry name" value="HAUS AUGMIN-LIKE COMPLEX SUBUNIT 6"/>
    <property type="match status" value="1"/>
</dbReference>
<dbReference type="Proteomes" id="UP001145021">
    <property type="component" value="Unassembled WGS sequence"/>
</dbReference>
<dbReference type="GO" id="GO:0008017">
    <property type="term" value="F:microtubule binding"/>
    <property type="evidence" value="ECO:0007669"/>
    <property type="project" value="TreeGrafter"/>
</dbReference>
<sequence length="560" mass="63182">MADEYSQSLLDPLVVASKRQEFWKTVLAMGFDPKEACTGSYSGVRLDAQVFETCIFHTKAAELLLHFFFKQLDATRLRRDFFDCWPIGDPRQARDFRAHAFKWLDEMRRDSVENQDGRWPPEIPVRRSFIDESRGLRFESILWTLARITAVTLLEGSWKQHIKHPLGNADARMVRACRERYARRTRDRLLAQKQWAQTQNDLLDVIEQTRRKREKTYDAYRACRRQIVRIANAPPIDASPEEVSVALKTMVAEAAALWEGSYGWIEKNAALIDTVDAVMERRANGTRLDGRRHVRLAPPPQMAAQWTRWMDAERVQPFRGAAVDLQAVARMATACVGALRGALASQTENEPLINGSDSQAIDALPQVAVDLHSIETAVAEQEARIERLRRLRSHLAERREQISHVLRVDLLDELQSQADDLNQLADAATEQVQNAERPLAACDGHAEPARLALMWDELLAADDKQMGDLRARVAGTAYSLPSSAGIIAPGLARLSLKQESALLMTPSRSPLLDSLATTSRKRQHASLVQPASERSAKRRSITRELSDMLIDDETPDFLVG</sequence>
<dbReference type="PANTHER" id="PTHR16151:SF2">
    <property type="entry name" value="HAUS AUGMIN-LIKE COMPLEX SUBUNIT 6"/>
    <property type="match status" value="1"/>
</dbReference>
<protein>
    <recommendedName>
        <fullName evidence="2">HAUS augmin-like complex subunit 6 N-terminal domain-containing protein</fullName>
    </recommendedName>
</protein>
<evidence type="ECO:0000313" key="3">
    <source>
        <dbReference type="EMBL" id="KAJ1644849.1"/>
    </source>
</evidence>
<dbReference type="AlphaFoldDB" id="A0A9W7XKZ6"/>
<keyword evidence="1" id="KW-0175">Coiled coil</keyword>
<name>A0A9W7XKZ6_9FUNG</name>
<dbReference type="InterPro" id="IPR028163">
    <property type="entry name" value="HAUS_6_N"/>
</dbReference>
<keyword evidence="4" id="KW-1185">Reference proteome</keyword>
<dbReference type="GO" id="GO:1990498">
    <property type="term" value="C:mitotic spindle microtubule"/>
    <property type="evidence" value="ECO:0007669"/>
    <property type="project" value="TreeGrafter"/>
</dbReference>
<comment type="caution">
    <text evidence="3">The sequence shown here is derived from an EMBL/GenBank/DDBJ whole genome shotgun (WGS) entry which is preliminary data.</text>
</comment>